<dbReference type="InterPro" id="IPR046342">
    <property type="entry name" value="CBS_dom_sf"/>
</dbReference>
<dbReference type="SUPFAM" id="SSF158791">
    <property type="entry name" value="MgtE N-terminal domain-like"/>
    <property type="match status" value="1"/>
</dbReference>
<feature type="domain" description="CBS" evidence="10">
    <location>
        <begin position="200"/>
        <end position="256"/>
    </location>
</feature>
<reference evidence="11 12" key="1">
    <citation type="submission" date="2019-02" db="EMBL/GenBank/DDBJ databases">
        <authorList>
            <consortium name="Pathogen Informatics"/>
        </authorList>
    </citation>
    <scope>NUCLEOTIDE SEQUENCE [LARGE SCALE GENOMIC DNA]</scope>
    <source>
        <strain evidence="11 12">3012STDY7089603</strain>
    </source>
</reference>
<evidence type="ECO:0000256" key="4">
    <source>
        <dbReference type="ARBA" id="ARBA00022692"/>
    </source>
</evidence>
<feature type="transmembrane region" description="Helical" evidence="9">
    <location>
        <begin position="424"/>
        <end position="450"/>
    </location>
</feature>
<dbReference type="GO" id="GO:0015095">
    <property type="term" value="F:magnesium ion transmembrane transporter activity"/>
    <property type="evidence" value="ECO:0007669"/>
    <property type="project" value="UniProtKB-UniRule"/>
</dbReference>
<dbReference type="SUPFAM" id="SSF161093">
    <property type="entry name" value="MgtE membrane domain-like"/>
    <property type="match status" value="1"/>
</dbReference>
<feature type="transmembrane region" description="Helical" evidence="9">
    <location>
        <begin position="386"/>
        <end position="412"/>
    </location>
</feature>
<comment type="caution">
    <text evidence="11">The sequence shown here is derived from an EMBL/GenBank/DDBJ whole genome shotgun (WGS) entry which is preliminary data.</text>
</comment>
<dbReference type="RefSeq" id="WP_034437505.1">
    <property type="nucleotide sequence ID" value="NZ_CAACYI010000001.1"/>
</dbReference>
<keyword evidence="3 9" id="KW-0813">Transport</keyword>
<dbReference type="Gene3D" id="3.10.580.10">
    <property type="entry name" value="CBS-domain"/>
    <property type="match status" value="1"/>
</dbReference>
<dbReference type="InterPro" id="IPR006669">
    <property type="entry name" value="MgtE_transporter"/>
</dbReference>
<accession>A0A8H2QYL0</accession>
<comment type="similarity">
    <text evidence="2 9">Belongs to the SLC41A transporter family.</text>
</comment>
<evidence type="ECO:0000256" key="2">
    <source>
        <dbReference type="ARBA" id="ARBA00009749"/>
    </source>
</evidence>
<evidence type="ECO:0000256" key="8">
    <source>
        <dbReference type="PROSITE-ProRule" id="PRU00703"/>
    </source>
</evidence>
<dbReference type="PANTHER" id="PTHR43773">
    <property type="entry name" value="MAGNESIUM TRANSPORTER MGTE"/>
    <property type="match status" value="1"/>
</dbReference>
<evidence type="ECO:0000256" key="7">
    <source>
        <dbReference type="ARBA" id="ARBA00023136"/>
    </source>
</evidence>
<dbReference type="NCBIfam" id="TIGR00400">
    <property type="entry name" value="mgtE"/>
    <property type="match status" value="1"/>
</dbReference>
<dbReference type="SMART" id="SM00116">
    <property type="entry name" value="CBS"/>
    <property type="match status" value="2"/>
</dbReference>
<evidence type="ECO:0000256" key="3">
    <source>
        <dbReference type="ARBA" id="ARBA00022448"/>
    </source>
</evidence>
<name>A0A8H2QYL0_9FIRM</name>
<protein>
    <recommendedName>
        <fullName evidence="9">Magnesium transporter MgtE</fullName>
    </recommendedName>
</protein>
<dbReference type="AlphaFoldDB" id="A0A8H2QYL0"/>
<evidence type="ECO:0000256" key="6">
    <source>
        <dbReference type="ARBA" id="ARBA00022989"/>
    </source>
</evidence>
<dbReference type="InterPro" id="IPR000644">
    <property type="entry name" value="CBS_dom"/>
</dbReference>
<comment type="subcellular location">
    <subcellularLocation>
        <location evidence="9">Cell membrane</location>
        <topology evidence="9">Multi-pass membrane protein</topology>
    </subcellularLocation>
    <subcellularLocation>
        <location evidence="1">Membrane</location>
        <topology evidence="1">Multi-pass membrane protein</topology>
    </subcellularLocation>
</comment>
<keyword evidence="5 9" id="KW-0460">Magnesium</keyword>
<evidence type="ECO:0000256" key="1">
    <source>
        <dbReference type="ARBA" id="ARBA00004141"/>
    </source>
</evidence>
<dbReference type="SUPFAM" id="SSF54631">
    <property type="entry name" value="CBS-domain pair"/>
    <property type="match status" value="1"/>
</dbReference>
<keyword evidence="9" id="KW-0479">Metal-binding</keyword>
<keyword evidence="9" id="KW-1003">Cell membrane</keyword>
<organism evidence="11 12">
    <name type="scientific">Urinicoccus massiliensis</name>
    <dbReference type="NCBI Taxonomy" id="1723382"/>
    <lineage>
        <taxon>Bacteria</taxon>
        <taxon>Bacillati</taxon>
        <taxon>Bacillota</taxon>
        <taxon>Tissierellia</taxon>
        <taxon>Tissierellales</taxon>
        <taxon>Peptoniphilaceae</taxon>
        <taxon>Urinicoccus</taxon>
    </lineage>
</organism>
<evidence type="ECO:0000259" key="10">
    <source>
        <dbReference type="PROSITE" id="PS51371"/>
    </source>
</evidence>
<keyword evidence="12" id="KW-1185">Reference proteome</keyword>
<dbReference type="InterPro" id="IPR038076">
    <property type="entry name" value="MgtE_N_sf"/>
</dbReference>
<gene>
    <name evidence="11" type="ORF">NCTC13150_01462</name>
</gene>
<feature type="transmembrane region" description="Helical" evidence="9">
    <location>
        <begin position="285"/>
        <end position="302"/>
    </location>
</feature>
<dbReference type="GO" id="GO:0005886">
    <property type="term" value="C:plasma membrane"/>
    <property type="evidence" value="ECO:0007669"/>
    <property type="project" value="UniProtKB-SubCell"/>
</dbReference>
<dbReference type="PANTHER" id="PTHR43773:SF1">
    <property type="entry name" value="MAGNESIUM TRANSPORTER MGTE"/>
    <property type="match status" value="1"/>
</dbReference>
<evidence type="ECO:0000313" key="12">
    <source>
        <dbReference type="Proteomes" id="UP000377798"/>
    </source>
</evidence>
<dbReference type="InterPro" id="IPR006667">
    <property type="entry name" value="SLC41_membr_dom"/>
</dbReference>
<dbReference type="Gene3D" id="1.10.357.20">
    <property type="entry name" value="SLC41 divalent cation transporters, integral membrane domain"/>
    <property type="match status" value="1"/>
</dbReference>
<dbReference type="Pfam" id="PF01769">
    <property type="entry name" value="MgtE"/>
    <property type="match status" value="1"/>
</dbReference>
<keyword evidence="7 9" id="KW-0472">Membrane</keyword>
<keyword evidence="4 9" id="KW-0812">Transmembrane</keyword>
<sequence length="451" mass="50637">MEEIRQLEQLKQMIEEKDMVALKDEVSRMNEADLAEILEELDTTDAMLVYRMLPKDKAIDVFTYMSHSQQLQLIDAITDQEMLDIMEDLYFDDMIDLLEEVPAAIVTKVLAAASPEERRQINEFLMYPAGTAGAEMTIEYLALKPEWTVEESMKFIRENGEDSEMVYTCYVVDEKNTLLGFVSLRELVVADDATLVEDMMTTDVIYVKTLDPIEEVAERFQKYDYLALPVVDKEHRLTGIITFDDILEIIEDIDTEDFHRMVGIGGDSDMDYLDESAWSLAKNRIPWLLILMISGTISAGIIKHYNPIIAKYIILTTFIPMITGTGGNTGSQSTTVVIRGLATGEIELKDVFYIMWKEGRVGLVVGVILSMVNFIRLMILGTDLGVSILVTLTMIVTIILSKLLGAGLPILMKKLGFDPALMSAAIITTIIDALVLVVYFNLAGLVLSYIV</sequence>
<dbReference type="SMART" id="SM00924">
    <property type="entry name" value="MgtE_N"/>
    <property type="match status" value="1"/>
</dbReference>
<dbReference type="CDD" id="cd04606">
    <property type="entry name" value="CBS_pair_Mg_transporter"/>
    <property type="match status" value="1"/>
</dbReference>
<proteinExistence type="inferred from homology"/>
<dbReference type="PROSITE" id="PS51371">
    <property type="entry name" value="CBS"/>
    <property type="match status" value="1"/>
</dbReference>
<keyword evidence="6 9" id="KW-1133">Transmembrane helix</keyword>
<dbReference type="Pfam" id="PF00571">
    <property type="entry name" value="CBS"/>
    <property type="match status" value="2"/>
</dbReference>
<comment type="function">
    <text evidence="9">Acts as a magnesium transporter.</text>
</comment>
<dbReference type="Proteomes" id="UP000377798">
    <property type="component" value="Unassembled WGS sequence"/>
</dbReference>
<evidence type="ECO:0000256" key="5">
    <source>
        <dbReference type="ARBA" id="ARBA00022842"/>
    </source>
</evidence>
<keyword evidence="8" id="KW-0129">CBS domain</keyword>
<dbReference type="Pfam" id="PF03448">
    <property type="entry name" value="MgtE_N"/>
    <property type="match status" value="1"/>
</dbReference>
<dbReference type="GO" id="GO:0046872">
    <property type="term" value="F:metal ion binding"/>
    <property type="evidence" value="ECO:0007669"/>
    <property type="project" value="UniProtKB-KW"/>
</dbReference>
<evidence type="ECO:0000256" key="9">
    <source>
        <dbReference type="RuleBase" id="RU362011"/>
    </source>
</evidence>
<evidence type="ECO:0000313" key="11">
    <source>
        <dbReference type="EMBL" id="VFB16889.1"/>
    </source>
</evidence>
<dbReference type="EMBL" id="CAACYI010000001">
    <property type="protein sequence ID" value="VFB16889.1"/>
    <property type="molecule type" value="Genomic_DNA"/>
</dbReference>
<dbReference type="InterPro" id="IPR006668">
    <property type="entry name" value="Mg_transptr_MgtE_intracell_dom"/>
</dbReference>
<feature type="transmembrane region" description="Helical" evidence="9">
    <location>
        <begin position="361"/>
        <end position="380"/>
    </location>
</feature>
<comment type="caution">
    <text evidence="9">Lacks conserved residue(s) required for the propagation of feature annotation.</text>
</comment>
<dbReference type="InterPro" id="IPR036739">
    <property type="entry name" value="SLC41_membr_dom_sf"/>
</dbReference>
<comment type="subunit">
    <text evidence="9">Homodimer.</text>
</comment>
<dbReference type="Gene3D" id="1.25.60.10">
    <property type="entry name" value="MgtE N-terminal domain-like"/>
    <property type="match status" value="1"/>
</dbReference>